<feature type="compositionally biased region" description="Low complexity" evidence="3">
    <location>
        <begin position="269"/>
        <end position="286"/>
    </location>
</feature>
<dbReference type="Proteomes" id="UP001063166">
    <property type="component" value="Unassembled WGS sequence"/>
</dbReference>
<feature type="compositionally biased region" description="Basic and acidic residues" evidence="3">
    <location>
        <begin position="515"/>
        <end position="527"/>
    </location>
</feature>
<feature type="compositionally biased region" description="Acidic residues" evidence="3">
    <location>
        <begin position="556"/>
        <end position="567"/>
    </location>
</feature>
<dbReference type="InterPro" id="IPR001370">
    <property type="entry name" value="BIR_rpt"/>
</dbReference>
<feature type="compositionally biased region" description="Basic and acidic residues" evidence="3">
    <location>
        <begin position="855"/>
        <end position="873"/>
    </location>
</feature>
<feature type="compositionally biased region" description="Acidic residues" evidence="3">
    <location>
        <begin position="459"/>
        <end position="468"/>
    </location>
</feature>
<feature type="region of interest" description="Disordered" evidence="3">
    <location>
        <begin position="211"/>
        <end position="904"/>
    </location>
</feature>
<dbReference type="PANTHER" id="PTHR46771:SF5">
    <property type="entry name" value="DETERIN"/>
    <property type="match status" value="1"/>
</dbReference>
<keyword evidence="2" id="KW-0862">Zinc</keyword>
<feature type="compositionally biased region" description="Acidic residues" evidence="3">
    <location>
        <begin position="308"/>
        <end position="323"/>
    </location>
</feature>
<gene>
    <name evidence="4" type="ORF">LshimejAT787_1002110</name>
</gene>
<feature type="compositionally biased region" description="Polar residues" evidence="3">
    <location>
        <begin position="724"/>
        <end position="734"/>
    </location>
</feature>
<organism evidence="4 5">
    <name type="scientific">Lyophyllum shimeji</name>
    <name type="common">Hon-shimeji</name>
    <name type="synonym">Tricholoma shimeji</name>
    <dbReference type="NCBI Taxonomy" id="47721"/>
    <lineage>
        <taxon>Eukaryota</taxon>
        <taxon>Fungi</taxon>
        <taxon>Dikarya</taxon>
        <taxon>Basidiomycota</taxon>
        <taxon>Agaricomycotina</taxon>
        <taxon>Agaricomycetes</taxon>
        <taxon>Agaricomycetidae</taxon>
        <taxon>Agaricales</taxon>
        <taxon>Tricholomatineae</taxon>
        <taxon>Lyophyllaceae</taxon>
        <taxon>Lyophyllum</taxon>
    </lineage>
</organism>
<dbReference type="OrthoDB" id="2196114at2759"/>
<dbReference type="EMBL" id="BRPK01000010">
    <property type="protein sequence ID" value="GLB41611.1"/>
    <property type="molecule type" value="Genomic_DNA"/>
</dbReference>
<dbReference type="GO" id="GO:0046872">
    <property type="term" value="F:metal ion binding"/>
    <property type="evidence" value="ECO:0007669"/>
    <property type="project" value="UniProtKB-KW"/>
</dbReference>
<keyword evidence="1" id="KW-0479">Metal-binding</keyword>
<keyword evidence="5" id="KW-1185">Reference proteome</keyword>
<feature type="compositionally biased region" description="Pro residues" evidence="3">
    <location>
        <begin position="642"/>
        <end position="652"/>
    </location>
</feature>
<reference evidence="4" key="1">
    <citation type="submission" date="2022-07" db="EMBL/GenBank/DDBJ databases">
        <title>The genome of Lyophyllum shimeji provides insight into the initial evolution of ectomycorrhizal fungal genome.</title>
        <authorList>
            <person name="Kobayashi Y."/>
            <person name="Shibata T."/>
            <person name="Hirakawa H."/>
            <person name="Shigenobu S."/>
            <person name="Nishiyama T."/>
            <person name="Yamada A."/>
            <person name="Hasebe M."/>
            <person name="Kawaguchi M."/>
        </authorList>
    </citation>
    <scope>NUCLEOTIDE SEQUENCE</scope>
    <source>
        <strain evidence="4">AT787</strain>
    </source>
</reference>
<protein>
    <submittedName>
        <fullName evidence="4">Baculoviral inhibition of apoptosis protein repeat</fullName>
    </submittedName>
</protein>
<dbReference type="Gene3D" id="1.10.1170.10">
    <property type="entry name" value="Inhibitor Of Apoptosis Protein (2mihbC-IAP-1), Chain A"/>
    <property type="match status" value="2"/>
</dbReference>
<dbReference type="CDD" id="cd00022">
    <property type="entry name" value="BIR"/>
    <property type="match status" value="1"/>
</dbReference>
<sequence length="963" mass="105606">MESLQNRIDSFSKVKRVKNPEKPTSTVSLKWPHPPAPRYVATPETLAEAGFYFNPSFDDRDNVTCFMCEKQLSDWEAHDDPFDIHWNKCGDNCCWAMVRCGLRGDLDGHGGFIFSDKSRIPTSKAMERARLETFSAGDGWMHDQEKNHGASSRKMARAGFVFTPQHVGDDLATCLYCNVALSGWDADDDPLEEHRKRAHRAGFSCPMFVLPEAQSKPPSRSQSQSQPKPASKSQPPKQSRTASTSKHKDMVLPMKTHDGDGDESDALPASSSRRSTARGRSAPSASKGAKTPKRPTRSQSRSELKDVAEDDEGAEEDGEEQEEVTVPVERAGRGKKKSTVAKQKARSRSKSTVRSAAELFDDEEDVDVVGKTASRSRSKAKAKEEVDDDDEEPKVLKKSTRGKVPSRVGGREEEEEVDMVLKKSTRGKAPSRAEELEEEAQDEKVPKKSTRGKALPPATEDEDDEEAVEVLRKSTRGKPPSRVEGPRDPVARKASKTRKTNAPPEPQPDPEPEPEVDKEVEAEEKKPRQPSRSKAKAPVSRKPSRTRSKVAADLESTADDQDGEEAAEPAPPLIVEKKRMPSTSKPASAATKAKATPPPSKTQERVKAPSPETAAEQEAEGIGRDEEPVVEDDEMDTIDMPPASPFRQPAPTPEKNQQQQEKGRHVDDRENDELELAPLVVPKRDAKPGSMPKAVEMDIDMEKVANGQAQAEAVKKPGKDRKPSSAQGKASQGKPTKEKSQAREKADASTTGKVRKASSLRVVEISTDEEGGGDDDGGAGTRPTAQDIPPMPEHGAPKAPSSKGKATEKARSQVYVEVPRLSKPSNLQPPANRPQSPPPPSVDPSGDVEMASAEPEARAQEAADERVTLHDEPAPSTPPRPAPAPTLNGNPEPAHPTLPMPPLSKLPFTPLQNLTEAELDMTVEEWIRYQMEVEYDKFRRDGERELGRFKKRAEEVRAIIERL</sequence>
<evidence type="ECO:0000256" key="2">
    <source>
        <dbReference type="ARBA" id="ARBA00022833"/>
    </source>
</evidence>
<dbReference type="SMART" id="SM00238">
    <property type="entry name" value="BIR"/>
    <property type="match status" value="2"/>
</dbReference>
<dbReference type="AlphaFoldDB" id="A0A9P3PUQ9"/>
<feature type="compositionally biased region" description="Pro residues" evidence="3">
    <location>
        <begin position="893"/>
        <end position="904"/>
    </location>
</feature>
<feature type="compositionally biased region" description="Basic residues" evidence="3">
    <location>
        <begin position="333"/>
        <end position="351"/>
    </location>
</feature>
<dbReference type="Pfam" id="PF00653">
    <property type="entry name" value="BIR"/>
    <property type="match status" value="2"/>
</dbReference>
<dbReference type="SUPFAM" id="SSF57924">
    <property type="entry name" value="Inhibitor of apoptosis (IAP) repeat"/>
    <property type="match status" value="2"/>
</dbReference>
<proteinExistence type="predicted"/>
<evidence type="ECO:0000313" key="5">
    <source>
        <dbReference type="Proteomes" id="UP001063166"/>
    </source>
</evidence>
<feature type="compositionally biased region" description="Pro residues" evidence="3">
    <location>
        <begin position="875"/>
        <end position="884"/>
    </location>
</feature>
<comment type="caution">
    <text evidence="4">The sequence shown here is derived from an EMBL/GenBank/DDBJ whole genome shotgun (WGS) entry which is preliminary data.</text>
</comment>
<evidence type="ECO:0000256" key="1">
    <source>
        <dbReference type="ARBA" id="ARBA00022723"/>
    </source>
</evidence>
<feature type="compositionally biased region" description="Acidic residues" evidence="3">
    <location>
        <begin position="766"/>
        <end position="777"/>
    </location>
</feature>
<feature type="compositionally biased region" description="Basic and acidic residues" evidence="3">
    <location>
        <begin position="735"/>
        <end position="747"/>
    </location>
</feature>
<feature type="compositionally biased region" description="Low complexity" evidence="3">
    <location>
        <begin position="213"/>
        <end position="240"/>
    </location>
</feature>
<accession>A0A9P3PUQ9</accession>
<dbReference type="PANTHER" id="PTHR46771">
    <property type="entry name" value="DETERIN"/>
    <property type="match status" value="1"/>
</dbReference>
<evidence type="ECO:0000313" key="4">
    <source>
        <dbReference type="EMBL" id="GLB41611.1"/>
    </source>
</evidence>
<feature type="compositionally biased region" description="Low complexity" evidence="3">
    <location>
        <begin position="581"/>
        <end position="595"/>
    </location>
</feature>
<evidence type="ECO:0000256" key="3">
    <source>
        <dbReference type="SAM" id="MobiDB-lite"/>
    </source>
</evidence>
<feature type="compositionally biased region" description="Acidic residues" evidence="3">
    <location>
        <begin position="628"/>
        <end position="637"/>
    </location>
</feature>
<name>A0A9P3PUQ9_LYOSH</name>
<feature type="compositionally biased region" description="Basic and acidic residues" evidence="3">
    <location>
        <begin position="713"/>
        <end position="723"/>
    </location>
</feature>
<dbReference type="InterPro" id="IPR051190">
    <property type="entry name" value="Baculoviral_IAP"/>
</dbReference>
<feature type="compositionally biased region" description="Pro residues" evidence="3">
    <location>
        <begin position="831"/>
        <end position="842"/>
    </location>
</feature>
<feature type="compositionally biased region" description="Basic and acidic residues" evidence="3">
    <location>
        <begin position="246"/>
        <end position="259"/>
    </location>
</feature>
<dbReference type="PROSITE" id="PS50143">
    <property type="entry name" value="BIR_REPEAT_2"/>
    <property type="match status" value="2"/>
</dbReference>